<dbReference type="HOGENOM" id="CLU_3236079_0_0_3"/>
<dbReference type="RefSeq" id="WP_015181201.1">
    <property type="nucleotide sequence ID" value="NC_019738.1"/>
</dbReference>
<dbReference type="AlphaFoldDB" id="K9WB51"/>
<reference evidence="1 2" key="1">
    <citation type="submission" date="2012-06" db="EMBL/GenBank/DDBJ databases">
        <title>Finished chromosome of genome of Microcoleus sp. PCC 7113.</title>
        <authorList>
            <consortium name="US DOE Joint Genome Institute"/>
            <person name="Gugger M."/>
            <person name="Coursin T."/>
            <person name="Rippka R."/>
            <person name="Tandeau De Marsac N."/>
            <person name="Huntemann M."/>
            <person name="Wei C.-L."/>
            <person name="Han J."/>
            <person name="Detter J.C."/>
            <person name="Han C."/>
            <person name="Tapia R."/>
            <person name="Chen A."/>
            <person name="Kyrpides N."/>
            <person name="Mavromatis K."/>
            <person name="Markowitz V."/>
            <person name="Szeto E."/>
            <person name="Ivanova N."/>
            <person name="Pagani I."/>
            <person name="Pati A."/>
            <person name="Goodwin L."/>
            <person name="Nordberg H.P."/>
            <person name="Cantor M.N."/>
            <person name="Hua S.X."/>
            <person name="Woyke T."/>
            <person name="Kerfeld C.A."/>
        </authorList>
    </citation>
    <scope>NUCLEOTIDE SEQUENCE [LARGE SCALE GENOMIC DNA]</scope>
    <source>
        <strain evidence="1 2">PCC 7113</strain>
    </source>
</reference>
<accession>K9WB51</accession>
<gene>
    <name evidence="1" type="ORF">Mic7113_1149</name>
</gene>
<proteinExistence type="predicted"/>
<dbReference type="STRING" id="1173027.Mic7113_1149"/>
<sequence>MLQDIVPLIEQLSEEEKILSIRVTALPQTTQSPLNKEPDKQLF</sequence>
<dbReference type="Proteomes" id="UP000010471">
    <property type="component" value="Chromosome"/>
</dbReference>
<dbReference type="KEGG" id="mic:Mic7113_1149"/>
<name>K9WB51_9CYAN</name>
<evidence type="ECO:0000313" key="2">
    <source>
        <dbReference type="Proteomes" id="UP000010471"/>
    </source>
</evidence>
<evidence type="ECO:0000313" key="1">
    <source>
        <dbReference type="EMBL" id="AFZ17041.1"/>
    </source>
</evidence>
<protein>
    <submittedName>
        <fullName evidence="1">Uncharacterized protein</fullName>
    </submittedName>
</protein>
<dbReference type="EMBL" id="CP003630">
    <property type="protein sequence ID" value="AFZ17041.1"/>
    <property type="molecule type" value="Genomic_DNA"/>
</dbReference>
<organism evidence="1 2">
    <name type="scientific">Allocoleopsis franciscana PCC 7113</name>
    <dbReference type="NCBI Taxonomy" id="1173027"/>
    <lineage>
        <taxon>Bacteria</taxon>
        <taxon>Bacillati</taxon>
        <taxon>Cyanobacteriota</taxon>
        <taxon>Cyanophyceae</taxon>
        <taxon>Coleofasciculales</taxon>
        <taxon>Coleofasciculaceae</taxon>
        <taxon>Allocoleopsis</taxon>
        <taxon>Allocoleopsis franciscana</taxon>
    </lineage>
</organism>
<keyword evidence="2" id="KW-1185">Reference proteome</keyword>